<evidence type="ECO:0000256" key="11">
    <source>
        <dbReference type="ARBA" id="ARBA00022723"/>
    </source>
</evidence>
<evidence type="ECO:0000256" key="15">
    <source>
        <dbReference type="ARBA" id="ARBA00022806"/>
    </source>
</evidence>
<dbReference type="GO" id="GO:0003677">
    <property type="term" value="F:DNA binding"/>
    <property type="evidence" value="ECO:0007669"/>
    <property type="project" value="UniProtKB-KW"/>
</dbReference>
<keyword evidence="14" id="KW-0378">Hydrolase</keyword>
<dbReference type="Proteomes" id="UP000201694">
    <property type="component" value="Segment"/>
</dbReference>
<dbReference type="InterPro" id="IPR027417">
    <property type="entry name" value="P-loop_NTPase"/>
</dbReference>
<comment type="cofactor">
    <cofactor evidence="1">
        <name>Mn(2+)</name>
        <dbReference type="ChEBI" id="CHEBI:29035"/>
    </cofactor>
</comment>
<evidence type="ECO:0000256" key="7">
    <source>
        <dbReference type="ARBA" id="ARBA00022679"/>
    </source>
</evidence>
<dbReference type="GeneID" id="8223326"/>
<organism evidence="24 25">
    <name type="scientific">Circovirus-like genome CB-A</name>
    <dbReference type="NCBI Taxonomy" id="642256"/>
    <lineage>
        <taxon>Viruses</taxon>
        <taxon>Monodnaviria</taxon>
        <taxon>Shotokuvirae</taxon>
        <taxon>Cressdnaviricota</taxon>
        <taxon>Arfiviricetes</taxon>
        <taxon>Rohanvirales</taxon>
        <taxon>Adamaviridae</taxon>
        <taxon>Harfovirus</taxon>
        <taxon>Harfovirus londae</taxon>
    </lineage>
</organism>
<keyword evidence="12" id="KW-0547">Nucleotide-binding</keyword>
<evidence type="ECO:0000313" key="25">
    <source>
        <dbReference type="Proteomes" id="UP000201694"/>
    </source>
</evidence>
<dbReference type="GO" id="GO:0016779">
    <property type="term" value="F:nucleotidyltransferase activity"/>
    <property type="evidence" value="ECO:0007669"/>
    <property type="project" value="UniProtKB-KW"/>
</dbReference>
<dbReference type="Gene3D" id="3.40.50.300">
    <property type="entry name" value="P-loop containing nucleotide triphosphate hydrolases"/>
    <property type="match status" value="1"/>
</dbReference>
<evidence type="ECO:0000256" key="4">
    <source>
        <dbReference type="ARBA" id="ARBA00008545"/>
    </source>
</evidence>
<keyword evidence="10" id="KW-0540">Nuclease</keyword>
<evidence type="ECO:0000256" key="9">
    <source>
        <dbReference type="ARBA" id="ARBA00022705"/>
    </source>
</evidence>
<dbReference type="InterPro" id="IPR049912">
    <property type="entry name" value="CRESS_DNA_REP"/>
</dbReference>
<keyword evidence="7" id="KW-0808">Transferase</keyword>
<comment type="cofactor">
    <cofactor evidence="2">
        <name>Mg(2+)</name>
        <dbReference type="ChEBI" id="CHEBI:18420"/>
    </cofactor>
</comment>
<sequence>MSRSRNWCFTYNNYDSSPRIQKCMKYLTYGYEVGESGTPHLQGFVIFKNAVAKPSQYFKPAYHFEKARGTPQQALEYCQKDGNFKEFGEKPKTVADGGAAGGEANKRRYEEAFSAAKEGRMDDIPADIYIRHYSTLKKIRFDHAPPAQNNDVLNNYWVYGPSGTGKSKSVREFFGKSLYVKNQNKWFDGYEGEDFVLIDDVHPNWSGKTILKIWSDHYPFSPETKGGHIKMIRPEGIIVTSNYTIEEMYEAEEDRQPIRRRFKVIKSEAGYDVIMKEYNKRVAATKICSNTDEDVVVAEHEPCRPATRASAPGDHELPPPATEVQSIVVAVIESPPPPATTDQ</sequence>
<evidence type="ECO:0000256" key="17">
    <source>
        <dbReference type="ARBA" id="ARBA00023124"/>
    </source>
</evidence>
<dbReference type="SUPFAM" id="SSF52540">
    <property type="entry name" value="P-loop containing nucleoside triphosphate hydrolases"/>
    <property type="match status" value="1"/>
</dbReference>
<keyword evidence="9" id="KW-0235">DNA replication</keyword>
<keyword evidence="16" id="KW-0067">ATP-binding</keyword>
<dbReference type="EMBL" id="FJ959082">
    <property type="protein sequence ID" value="ACQ78166.1"/>
    <property type="molecule type" value="Genomic_DNA"/>
</dbReference>
<reference evidence="24 25" key="1">
    <citation type="journal article" date="2009" name="J. Gen. Virol.">
        <title>Diverse circovirus-like genome architectures revealed by environmental metagenomics.</title>
        <authorList>
            <person name="Rosario K."/>
            <person name="Duffy S."/>
            <person name="Breitbart M."/>
        </authorList>
    </citation>
    <scope>NUCLEOTIDE SEQUENCE [LARGE SCALE GENOMIC DNA]</scope>
    <source>
        <strain evidence="24 25">CB-A</strain>
    </source>
</reference>
<keyword evidence="18" id="KW-0238">DNA-binding</keyword>
<dbReference type="PROSITE" id="PS52020">
    <property type="entry name" value="CRESS_DNA_REP"/>
    <property type="match status" value="1"/>
</dbReference>
<feature type="domain" description="CRESS-DNA virus Rep endonuclease" evidence="23">
    <location>
        <begin position="1"/>
        <end position="90"/>
    </location>
</feature>
<dbReference type="Gene3D" id="3.40.1310.20">
    <property type="match status" value="1"/>
</dbReference>
<evidence type="ECO:0000256" key="12">
    <source>
        <dbReference type="ARBA" id="ARBA00022741"/>
    </source>
</evidence>
<evidence type="ECO:0000256" key="2">
    <source>
        <dbReference type="ARBA" id="ARBA00001946"/>
    </source>
</evidence>
<dbReference type="GO" id="GO:0046872">
    <property type="term" value="F:metal ion binding"/>
    <property type="evidence" value="ECO:0007669"/>
    <property type="project" value="UniProtKB-KW"/>
</dbReference>
<dbReference type="GO" id="GO:0003724">
    <property type="term" value="F:RNA helicase activity"/>
    <property type="evidence" value="ECO:0007669"/>
    <property type="project" value="InterPro"/>
</dbReference>
<dbReference type="GO" id="GO:0042025">
    <property type="term" value="C:host cell nucleus"/>
    <property type="evidence" value="ECO:0007669"/>
    <property type="project" value="UniProtKB-SubCell"/>
</dbReference>
<comment type="similarity">
    <text evidence="4">Belongs to the nanoviruses/circoviruses replication-associated protein family.</text>
</comment>
<keyword evidence="8" id="KW-0548">Nucleotidyltransferase</keyword>
<dbReference type="GO" id="GO:0000166">
    <property type="term" value="F:nucleotide binding"/>
    <property type="evidence" value="ECO:0007669"/>
    <property type="project" value="UniProtKB-KW"/>
</dbReference>
<keyword evidence="17" id="KW-0190">Covalent protein-DNA linkage</keyword>
<keyword evidence="13" id="KW-0255">Endonuclease</keyword>
<evidence type="ECO:0000256" key="21">
    <source>
        <dbReference type="ARBA" id="ARBA00032243"/>
    </source>
</evidence>
<dbReference type="Pfam" id="PF00910">
    <property type="entry name" value="RNA_helicase"/>
    <property type="match status" value="1"/>
</dbReference>
<keyword evidence="25" id="KW-1185">Reference proteome</keyword>
<dbReference type="KEGG" id="vg:8223326"/>
<accession>C6GII5</accession>
<dbReference type="InterPro" id="IPR000605">
    <property type="entry name" value="Helicase_SF3_ssDNA/RNA_vir"/>
</dbReference>
<evidence type="ECO:0000313" key="24">
    <source>
        <dbReference type="EMBL" id="ACQ78166.1"/>
    </source>
</evidence>
<evidence type="ECO:0000256" key="1">
    <source>
        <dbReference type="ARBA" id="ARBA00001936"/>
    </source>
</evidence>
<keyword evidence="15" id="KW-0347">Helicase</keyword>
<evidence type="ECO:0000259" key="23">
    <source>
        <dbReference type="PROSITE" id="PS52020"/>
    </source>
</evidence>
<evidence type="ECO:0000256" key="20">
    <source>
        <dbReference type="ARBA" id="ARBA00030754"/>
    </source>
</evidence>
<evidence type="ECO:0000256" key="19">
    <source>
        <dbReference type="ARBA" id="ARBA00023268"/>
    </source>
</evidence>
<name>C6GII5_9VIRU</name>
<evidence type="ECO:0000256" key="5">
    <source>
        <dbReference type="ARBA" id="ARBA00014531"/>
    </source>
</evidence>
<evidence type="ECO:0000256" key="18">
    <source>
        <dbReference type="ARBA" id="ARBA00023125"/>
    </source>
</evidence>
<keyword evidence="11" id="KW-0479">Metal-binding</keyword>
<evidence type="ECO:0000256" key="22">
    <source>
        <dbReference type="ARBA" id="ARBA00049360"/>
    </source>
</evidence>
<evidence type="ECO:0000256" key="14">
    <source>
        <dbReference type="ARBA" id="ARBA00022801"/>
    </source>
</evidence>
<dbReference type="RefSeq" id="YP_003084293.1">
    <property type="nucleotide sequence ID" value="NC_013028.1"/>
</dbReference>
<dbReference type="Pfam" id="PF02407">
    <property type="entry name" value="Viral_Rep"/>
    <property type="match status" value="1"/>
</dbReference>
<comment type="catalytic activity">
    <reaction evidence="22">
        <text>ATP + H2O = ADP + phosphate + H(+)</text>
        <dbReference type="Rhea" id="RHEA:13065"/>
        <dbReference type="ChEBI" id="CHEBI:15377"/>
        <dbReference type="ChEBI" id="CHEBI:15378"/>
        <dbReference type="ChEBI" id="CHEBI:30616"/>
        <dbReference type="ChEBI" id="CHEBI:43474"/>
        <dbReference type="ChEBI" id="CHEBI:456216"/>
    </reaction>
</comment>
<evidence type="ECO:0000256" key="16">
    <source>
        <dbReference type="ARBA" id="ARBA00022840"/>
    </source>
</evidence>
<evidence type="ECO:0000256" key="8">
    <source>
        <dbReference type="ARBA" id="ARBA00022695"/>
    </source>
</evidence>
<dbReference type="GO" id="GO:0016787">
    <property type="term" value="F:hydrolase activity"/>
    <property type="evidence" value="ECO:0007669"/>
    <property type="project" value="UniProtKB-KW"/>
</dbReference>
<dbReference type="GO" id="GO:0006260">
    <property type="term" value="P:DNA replication"/>
    <property type="evidence" value="ECO:0007669"/>
    <property type="project" value="UniProtKB-KW"/>
</dbReference>
<comment type="subcellular location">
    <subcellularLocation>
        <location evidence="3">Host nucleus</location>
    </subcellularLocation>
</comment>
<keyword evidence="6" id="KW-1048">Host nucleus</keyword>
<evidence type="ECO:0000256" key="3">
    <source>
        <dbReference type="ARBA" id="ARBA00004147"/>
    </source>
</evidence>
<dbReference type="OrthoDB" id="9195at10239"/>
<evidence type="ECO:0000256" key="10">
    <source>
        <dbReference type="ARBA" id="ARBA00022722"/>
    </source>
</evidence>
<proteinExistence type="inferred from homology"/>
<dbReference type="GO" id="GO:0003723">
    <property type="term" value="F:RNA binding"/>
    <property type="evidence" value="ECO:0007669"/>
    <property type="project" value="InterPro"/>
</dbReference>
<dbReference type="GO" id="GO:0004519">
    <property type="term" value="F:endonuclease activity"/>
    <property type="evidence" value="ECO:0007669"/>
    <property type="project" value="UniProtKB-KW"/>
</dbReference>
<keyword evidence="19" id="KW-0511">Multifunctional enzyme</keyword>
<evidence type="ECO:0000256" key="6">
    <source>
        <dbReference type="ARBA" id="ARBA00022562"/>
    </source>
</evidence>
<protein>
    <recommendedName>
        <fullName evidence="5">Replication-associated protein</fullName>
    </recommendedName>
    <alternativeName>
        <fullName evidence="20">ATP-dependent helicase Rep</fullName>
    </alternativeName>
    <alternativeName>
        <fullName evidence="21">RepP</fullName>
    </alternativeName>
</protein>
<evidence type="ECO:0000256" key="13">
    <source>
        <dbReference type="ARBA" id="ARBA00022759"/>
    </source>
</evidence>